<dbReference type="Pfam" id="PF08281">
    <property type="entry name" value="Sigma70_r4_2"/>
    <property type="match status" value="1"/>
</dbReference>
<evidence type="ECO:0000256" key="4">
    <source>
        <dbReference type="ARBA" id="ARBA00023125"/>
    </source>
</evidence>
<proteinExistence type="inferred from homology"/>
<dbReference type="InterPro" id="IPR036388">
    <property type="entry name" value="WH-like_DNA-bd_sf"/>
</dbReference>
<dbReference type="InterPro" id="IPR039425">
    <property type="entry name" value="RNA_pol_sigma-70-like"/>
</dbReference>
<dbReference type="Pfam" id="PF04542">
    <property type="entry name" value="Sigma70_r2"/>
    <property type="match status" value="1"/>
</dbReference>
<sequence length="174" mass="20458">MKPNAVEQEFIKAYDQFADAIFRHCVFRVSDREKAKDLAQGTFVRVWDYMSQGKEIDNMRAFLYRIANNLIIDEYRKKKDESLDRMRDEEGFDIGTESMRDIETKDEHAQALALLECLPDKYREALVMRHVDGLSVKDIAHLTHETENVISVRIHRAIEKLKILTEDQHHGKHN</sequence>
<evidence type="ECO:0000313" key="8">
    <source>
        <dbReference type="EMBL" id="KKT36765.1"/>
    </source>
</evidence>
<dbReference type="Proteomes" id="UP000033815">
    <property type="component" value="Unassembled WGS sequence"/>
</dbReference>
<dbReference type="PANTHER" id="PTHR43133:SF8">
    <property type="entry name" value="RNA POLYMERASE SIGMA FACTOR HI_1459-RELATED"/>
    <property type="match status" value="1"/>
</dbReference>
<evidence type="ECO:0000256" key="1">
    <source>
        <dbReference type="ARBA" id="ARBA00010641"/>
    </source>
</evidence>
<evidence type="ECO:0000313" key="9">
    <source>
        <dbReference type="Proteomes" id="UP000033815"/>
    </source>
</evidence>
<comment type="similarity">
    <text evidence="1">Belongs to the sigma-70 factor family. ECF subfamily.</text>
</comment>
<comment type="caution">
    <text evidence="8">The sequence shown here is derived from an EMBL/GenBank/DDBJ whole genome shotgun (WGS) entry which is preliminary data.</text>
</comment>
<keyword evidence="5" id="KW-0804">Transcription</keyword>
<evidence type="ECO:0000259" key="6">
    <source>
        <dbReference type="Pfam" id="PF04542"/>
    </source>
</evidence>
<evidence type="ECO:0000256" key="3">
    <source>
        <dbReference type="ARBA" id="ARBA00023082"/>
    </source>
</evidence>
<feature type="domain" description="RNA polymerase sigma factor 70 region 4 type 2" evidence="7">
    <location>
        <begin position="110"/>
        <end position="161"/>
    </location>
</feature>
<dbReference type="NCBIfam" id="TIGR02937">
    <property type="entry name" value="sigma70-ECF"/>
    <property type="match status" value="1"/>
</dbReference>
<dbReference type="PANTHER" id="PTHR43133">
    <property type="entry name" value="RNA POLYMERASE ECF-TYPE SIGMA FACTO"/>
    <property type="match status" value="1"/>
</dbReference>
<dbReference type="GO" id="GO:0016987">
    <property type="term" value="F:sigma factor activity"/>
    <property type="evidence" value="ECO:0007669"/>
    <property type="project" value="UniProtKB-KW"/>
</dbReference>
<evidence type="ECO:0000259" key="7">
    <source>
        <dbReference type="Pfam" id="PF08281"/>
    </source>
</evidence>
<keyword evidence="2" id="KW-0805">Transcription regulation</keyword>
<dbReference type="InterPro" id="IPR007627">
    <property type="entry name" value="RNA_pol_sigma70_r2"/>
</dbReference>
<keyword evidence="3" id="KW-0731">Sigma factor</keyword>
<protein>
    <submittedName>
        <fullName evidence="8">RNA polymerase sigma factor</fullName>
    </submittedName>
</protein>
<dbReference type="InterPro" id="IPR013249">
    <property type="entry name" value="RNA_pol_sigma70_r4_t2"/>
</dbReference>
<evidence type="ECO:0000256" key="2">
    <source>
        <dbReference type="ARBA" id="ARBA00023015"/>
    </source>
</evidence>
<gene>
    <name evidence="8" type="ORF">UW25_C0004G0093</name>
</gene>
<dbReference type="Gene3D" id="1.10.10.10">
    <property type="entry name" value="Winged helix-like DNA-binding domain superfamily/Winged helix DNA-binding domain"/>
    <property type="match status" value="1"/>
</dbReference>
<reference evidence="8 9" key="1">
    <citation type="journal article" date="2015" name="Nature">
        <title>rRNA introns, odd ribosomes, and small enigmatic genomes across a large radiation of phyla.</title>
        <authorList>
            <person name="Brown C.T."/>
            <person name="Hug L.A."/>
            <person name="Thomas B.C."/>
            <person name="Sharon I."/>
            <person name="Castelle C.J."/>
            <person name="Singh A."/>
            <person name="Wilkins M.J."/>
            <person name="Williams K.H."/>
            <person name="Banfield J.F."/>
        </authorList>
    </citation>
    <scope>NUCLEOTIDE SEQUENCE [LARGE SCALE GENOMIC DNA]</scope>
</reference>
<accession>A0A837IBJ6</accession>
<dbReference type="EMBL" id="LCHP01000004">
    <property type="protein sequence ID" value="KKT36765.1"/>
    <property type="molecule type" value="Genomic_DNA"/>
</dbReference>
<keyword evidence="4" id="KW-0238">DNA-binding</keyword>
<dbReference type="GO" id="GO:0006352">
    <property type="term" value="P:DNA-templated transcription initiation"/>
    <property type="evidence" value="ECO:0007669"/>
    <property type="project" value="InterPro"/>
</dbReference>
<dbReference type="CDD" id="cd06171">
    <property type="entry name" value="Sigma70_r4"/>
    <property type="match status" value="1"/>
</dbReference>
<dbReference type="SUPFAM" id="SSF88946">
    <property type="entry name" value="Sigma2 domain of RNA polymerase sigma factors"/>
    <property type="match status" value="1"/>
</dbReference>
<dbReference type="SUPFAM" id="SSF88659">
    <property type="entry name" value="Sigma3 and sigma4 domains of RNA polymerase sigma factors"/>
    <property type="match status" value="1"/>
</dbReference>
<dbReference type="GO" id="GO:0003677">
    <property type="term" value="F:DNA binding"/>
    <property type="evidence" value="ECO:0007669"/>
    <property type="project" value="UniProtKB-KW"/>
</dbReference>
<dbReference type="InterPro" id="IPR013324">
    <property type="entry name" value="RNA_pol_sigma_r3/r4-like"/>
</dbReference>
<feature type="domain" description="RNA polymerase sigma-70 region 2" evidence="6">
    <location>
        <begin position="14"/>
        <end position="79"/>
    </location>
</feature>
<evidence type="ECO:0000256" key="5">
    <source>
        <dbReference type="ARBA" id="ARBA00023163"/>
    </source>
</evidence>
<organism evidence="8 9">
    <name type="scientific">Candidatus Nomurabacteria bacterium GW2011_GWB1_44_12</name>
    <dbReference type="NCBI Taxonomy" id="1618748"/>
    <lineage>
        <taxon>Bacteria</taxon>
        <taxon>Candidatus Nomuraibacteriota</taxon>
    </lineage>
</organism>
<dbReference type="Gene3D" id="1.10.1740.10">
    <property type="match status" value="1"/>
</dbReference>
<name>A0A837IBJ6_9BACT</name>
<dbReference type="InterPro" id="IPR013325">
    <property type="entry name" value="RNA_pol_sigma_r2"/>
</dbReference>
<dbReference type="InterPro" id="IPR014284">
    <property type="entry name" value="RNA_pol_sigma-70_dom"/>
</dbReference>
<dbReference type="AlphaFoldDB" id="A0A837IBJ6"/>